<organism evidence="3">
    <name type="scientific">Caenorhabditis brenneri</name>
    <name type="common">Nematode worm</name>
    <dbReference type="NCBI Taxonomy" id="135651"/>
    <lineage>
        <taxon>Eukaryota</taxon>
        <taxon>Metazoa</taxon>
        <taxon>Ecdysozoa</taxon>
        <taxon>Nematoda</taxon>
        <taxon>Chromadorea</taxon>
        <taxon>Rhabditida</taxon>
        <taxon>Rhabditina</taxon>
        <taxon>Rhabditomorpha</taxon>
        <taxon>Rhabditoidea</taxon>
        <taxon>Rhabditidae</taxon>
        <taxon>Peloderinae</taxon>
        <taxon>Caenorhabditis</taxon>
    </lineage>
</organism>
<dbReference type="FunCoup" id="G0N527">
    <property type="interactions" value="1054"/>
</dbReference>
<dbReference type="Pfam" id="PF14747">
    <property type="entry name" value="DUF4473"/>
    <property type="match status" value="1"/>
</dbReference>
<proteinExistence type="predicted"/>
<gene>
    <name evidence="2" type="ORF">CAEBREN_04004</name>
</gene>
<reference evidence="3" key="1">
    <citation type="submission" date="2011-07" db="EMBL/GenBank/DDBJ databases">
        <authorList>
            <consortium name="Caenorhabditis brenneri Sequencing and Analysis Consortium"/>
            <person name="Wilson R.K."/>
        </authorList>
    </citation>
    <scope>NUCLEOTIDE SEQUENCE [LARGE SCALE GENOMIC DNA]</scope>
    <source>
        <strain evidence="3">PB2801</strain>
    </source>
</reference>
<evidence type="ECO:0000313" key="3">
    <source>
        <dbReference type="Proteomes" id="UP000008068"/>
    </source>
</evidence>
<feature type="chain" id="PRO_5003404637" description="SXP/RAL-2 family protein Ani s 5-like cation-binding domain-containing protein" evidence="1">
    <location>
        <begin position="20"/>
        <end position="99"/>
    </location>
</feature>
<keyword evidence="1" id="KW-0732">Signal</keyword>
<evidence type="ECO:0000313" key="2">
    <source>
        <dbReference type="EMBL" id="EGT52923.1"/>
    </source>
</evidence>
<dbReference type="InterPro" id="IPR027913">
    <property type="entry name" value="DUF4473"/>
</dbReference>
<keyword evidence="3" id="KW-1185">Reference proteome</keyword>
<name>G0N527_CAEBE</name>
<dbReference type="eggNOG" id="ENOG502TJ81">
    <property type="taxonomic scope" value="Eukaryota"/>
</dbReference>
<dbReference type="Proteomes" id="UP000008068">
    <property type="component" value="Unassembled WGS sequence"/>
</dbReference>
<evidence type="ECO:0008006" key="4">
    <source>
        <dbReference type="Google" id="ProtNLM"/>
    </source>
</evidence>
<dbReference type="PANTHER" id="PTHR33272">
    <property type="entry name" value="PROTEIN CBG22877-RELATED"/>
    <property type="match status" value="1"/>
</dbReference>
<dbReference type="EMBL" id="GL379839">
    <property type="protein sequence ID" value="EGT52923.1"/>
    <property type="molecule type" value="Genomic_DNA"/>
</dbReference>
<dbReference type="AlphaFoldDB" id="G0N527"/>
<sequence length="99" mass="11139">MFYCPLFLLLAFLAVICIAGRPFGEDHKEAIEGMKKAGIKEEIAEELFQIESKTNHEVAGASGDKAKGKKIIEEYKKNKKALFKKLSKDQLTKVKTFFA</sequence>
<dbReference type="HOGENOM" id="CLU_2322452_0_0_1"/>
<accession>G0N527</accession>
<dbReference type="InParanoid" id="G0N527"/>
<dbReference type="PANTHER" id="PTHR33272:SF9">
    <property type="entry name" value="DUF148 DOMAIN-CONTAINING PROTEIN"/>
    <property type="match status" value="1"/>
</dbReference>
<protein>
    <recommendedName>
        <fullName evidence="4">SXP/RAL-2 family protein Ani s 5-like cation-binding domain-containing protein</fullName>
    </recommendedName>
</protein>
<feature type="signal peptide" evidence="1">
    <location>
        <begin position="1"/>
        <end position="19"/>
    </location>
</feature>
<evidence type="ECO:0000256" key="1">
    <source>
        <dbReference type="SAM" id="SignalP"/>
    </source>
</evidence>